<evidence type="ECO:0000256" key="1">
    <source>
        <dbReference type="ARBA" id="ARBA00022527"/>
    </source>
</evidence>
<dbReference type="PANTHER" id="PTHR35526:SF3">
    <property type="entry name" value="ANTI-SIGMA-F FACTOR RSBW"/>
    <property type="match status" value="1"/>
</dbReference>
<evidence type="ECO:0000313" key="4">
    <source>
        <dbReference type="EMBL" id="GAA1164001.1"/>
    </source>
</evidence>
<feature type="region of interest" description="Disordered" evidence="2">
    <location>
        <begin position="152"/>
        <end position="263"/>
    </location>
</feature>
<evidence type="ECO:0000256" key="2">
    <source>
        <dbReference type="SAM" id="MobiDB-lite"/>
    </source>
</evidence>
<keyword evidence="1" id="KW-0418">Kinase</keyword>
<dbReference type="Gene3D" id="3.30.565.10">
    <property type="entry name" value="Histidine kinase-like ATPase, C-terminal domain"/>
    <property type="match status" value="1"/>
</dbReference>
<dbReference type="SUPFAM" id="SSF55874">
    <property type="entry name" value="ATPase domain of HSP90 chaperone/DNA topoisomerase II/histidine kinase"/>
    <property type="match status" value="1"/>
</dbReference>
<dbReference type="InterPro" id="IPR050267">
    <property type="entry name" value="Anti-sigma-factor_SerPK"/>
</dbReference>
<name>A0ABP4FAN2_9ACTN</name>
<comment type="caution">
    <text evidence="4">The sequence shown here is derived from an EMBL/GenBank/DDBJ whole genome shotgun (WGS) entry which is preliminary data.</text>
</comment>
<feature type="compositionally biased region" description="Low complexity" evidence="2">
    <location>
        <begin position="173"/>
        <end position="182"/>
    </location>
</feature>
<dbReference type="EMBL" id="BAAAKV010000015">
    <property type="protein sequence ID" value="GAA1164001.1"/>
    <property type="molecule type" value="Genomic_DNA"/>
</dbReference>
<sequence length="263" mass="28811">MAPGNALSPQLAALCPGNVVRRYGFQLPAHAESVGRARQLTLDRLTRWEISGDICETAVLVVSELVTNAVVHTAGDHVICELRDGGGLLRIAVEDQGYGPTGPQLHRPAAAEGESGRGLLLVDAVCSGWGTHDTSGYGPGRVVWAELPCETLQQPEPRRQPAEPQRQAEPRRQVQPQLPQQRGAEPGRTESRRRTEPVRGETVRTETVRKEPVRAEAVRTESVRAETVRAETVRKETHRAAPSYATQPPRRAPRTPHRTEPPC</sequence>
<accession>A0ABP4FAN2</accession>
<protein>
    <recommendedName>
        <fullName evidence="3">Histidine kinase/HSP90-like ATPase domain-containing protein</fullName>
    </recommendedName>
</protein>
<dbReference type="InterPro" id="IPR003594">
    <property type="entry name" value="HATPase_dom"/>
</dbReference>
<feature type="compositionally biased region" description="Basic and acidic residues" evidence="2">
    <location>
        <begin position="185"/>
        <end position="239"/>
    </location>
</feature>
<organism evidence="4 5">
    <name type="scientific">Streptomyces hebeiensis</name>
    <dbReference type="NCBI Taxonomy" id="229486"/>
    <lineage>
        <taxon>Bacteria</taxon>
        <taxon>Bacillati</taxon>
        <taxon>Actinomycetota</taxon>
        <taxon>Actinomycetes</taxon>
        <taxon>Kitasatosporales</taxon>
        <taxon>Streptomycetaceae</taxon>
        <taxon>Streptomyces</taxon>
    </lineage>
</organism>
<proteinExistence type="predicted"/>
<keyword evidence="1" id="KW-0808">Transferase</keyword>
<keyword evidence="5" id="KW-1185">Reference proteome</keyword>
<reference evidence="5" key="1">
    <citation type="journal article" date="2019" name="Int. J. Syst. Evol. Microbiol.">
        <title>The Global Catalogue of Microorganisms (GCM) 10K type strain sequencing project: providing services to taxonomists for standard genome sequencing and annotation.</title>
        <authorList>
            <consortium name="The Broad Institute Genomics Platform"/>
            <consortium name="The Broad Institute Genome Sequencing Center for Infectious Disease"/>
            <person name="Wu L."/>
            <person name="Ma J."/>
        </authorList>
    </citation>
    <scope>NUCLEOTIDE SEQUENCE [LARGE SCALE GENOMIC DNA]</scope>
    <source>
        <strain evidence="5">JCM 12696</strain>
    </source>
</reference>
<dbReference type="InterPro" id="IPR036890">
    <property type="entry name" value="HATPase_C_sf"/>
</dbReference>
<dbReference type="PANTHER" id="PTHR35526">
    <property type="entry name" value="ANTI-SIGMA-F FACTOR RSBW-RELATED"/>
    <property type="match status" value="1"/>
</dbReference>
<evidence type="ECO:0000313" key="5">
    <source>
        <dbReference type="Proteomes" id="UP001501371"/>
    </source>
</evidence>
<dbReference type="Proteomes" id="UP001501371">
    <property type="component" value="Unassembled WGS sequence"/>
</dbReference>
<evidence type="ECO:0000259" key="3">
    <source>
        <dbReference type="Pfam" id="PF13581"/>
    </source>
</evidence>
<dbReference type="CDD" id="cd16936">
    <property type="entry name" value="HATPase_RsbW-like"/>
    <property type="match status" value="1"/>
</dbReference>
<dbReference type="Pfam" id="PF13581">
    <property type="entry name" value="HATPase_c_2"/>
    <property type="match status" value="1"/>
</dbReference>
<keyword evidence="1" id="KW-0723">Serine/threonine-protein kinase</keyword>
<feature type="compositionally biased region" description="Basic and acidic residues" evidence="2">
    <location>
        <begin position="156"/>
        <end position="172"/>
    </location>
</feature>
<gene>
    <name evidence="4" type="ORF">GCM10009654_21010</name>
</gene>
<feature type="domain" description="Histidine kinase/HSP90-like ATPase" evidence="3">
    <location>
        <begin position="27"/>
        <end position="124"/>
    </location>
</feature>